<dbReference type="AlphaFoldDB" id="A0A7Y7ISV8"/>
<protein>
    <submittedName>
        <fullName evidence="2">Uncharacterized protein</fullName>
    </submittedName>
</protein>
<keyword evidence="1" id="KW-1133">Transmembrane helix</keyword>
<sequence length="46" mass="4847">MGDHLYIMPPVAGANDLVCVTPTLRSMLLIGASVFVATLYVLGAVR</sequence>
<comment type="caution">
    <text evidence="2">The sequence shown here is derived from an EMBL/GenBank/DDBJ whole genome shotgun (WGS) entry which is preliminary data.</text>
</comment>
<keyword evidence="1" id="KW-0812">Transmembrane</keyword>
<dbReference type="EMBL" id="JABXXP010000003">
    <property type="protein sequence ID" value="NVN09739.1"/>
    <property type="molecule type" value="Genomic_DNA"/>
</dbReference>
<evidence type="ECO:0000313" key="2">
    <source>
        <dbReference type="EMBL" id="NVN09739.1"/>
    </source>
</evidence>
<evidence type="ECO:0000256" key="1">
    <source>
        <dbReference type="SAM" id="Phobius"/>
    </source>
</evidence>
<accession>A0A7Y7ISV8</accession>
<dbReference type="Proteomes" id="UP000534870">
    <property type="component" value="Unassembled WGS sequence"/>
</dbReference>
<organism evidence="2 3">
    <name type="scientific">Nguyenibacter vanlangensis</name>
    <dbReference type="NCBI Taxonomy" id="1216886"/>
    <lineage>
        <taxon>Bacteria</taxon>
        <taxon>Pseudomonadati</taxon>
        <taxon>Pseudomonadota</taxon>
        <taxon>Alphaproteobacteria</taxon>
        <taxon>Acetobacterales</taxon>
        <taxon>Acetobacteraceae</taxon>
        <taxon>Nguyenibacter</taxon>
    </lineage>
</organism>
<keyword evidence="1" id="KW-0472">Membrane</keyword>
<name>A0A7Y7ISV8_9PROT</name>
<proteinExistence type="predicted"/>
<dbReference type="RefSeq" id="WP_176638537.1">
    <property type="nucleotide sequence ID" value="NZ_JABXXP010000003.1"/>
</dbReference>
<gene>
    <name evidence="2" type="ORF">HUK84_00995</name>
</gene>
<reference evidence="2 3" key="1">
    <citation type="submission" date="2020-06" db="EMBL/GenBank/DDBJ databases">
        <title>Description of novel acetic acid bacteria.</title>
        <authorList>
            <person name="Sombolestani A."/>
        </authorList>
    </citation>
    <scope>NUCLEOTIDE SEQUENCE [LARGE SCALE GENOMIC DNA]</scope>
    <source>
        <strain evidence="2 3">LMG 31431</strain>
    </source>
</reference>
<evidence type="ECO:0000313" key="3">
    <source>
        <dbReference type="Proteomes" id="UP000534870"/>
    </source>
</evidence>
<feature type="transmembrane region" description="Helical" evidence="1">
    <location>
        <begin position="26"/>
        <end position="45"/>
    </location>
</feature>